<organism evidence="6 7">
    <name type="scientific">Clostridium boliviensis</name>
    <dbReference type="NCBI Taxonomy" id="318465"/>
    <lineage>
        <taxon>Bacteria</taxon>
        <taxon>Bacillati</taxon>
        <taxon>Bacillota</taxon>
        <taxon>Clostridia</taxon>
        <taxon>Eubacteriales</taxon>
        <taxon>Clostridiaceae</taxon>
        <taxon>Clostridium</taxon>
    </lineage>
</organism>
<dbReference type="InterPro" id="IPR003717">
    <property type="entry name" value="RecO"/>
</dbReference>
<reference evidence="6 7" key="1">
    <citation type="submission" date="2023-10" db="EMBL/GenBank/DDBJ databases">
        <title>A novel Glycoside Hydrolase 43-Like Enzyme from Clostrdium boliviensis is an Endo-xylanase, and a Candidate for Xylooligosaccharides Production from Different Xylan Substrates.</title>
        <authorList>
            <person name="Alvarez M.T."/>
            <person name="Rocabado-Villegas L.R."/>
            <person name="Salas-Veizaga D.M."/>
            <person name="Linares-Pasten J.A."/>
            <person name="Gudmundsdottir E.E."/>
            <person name="Hreggvidsson G.O."/>
            <person name="Adlercreutz P."/>
            <person name="Nordberg Karlsson E."/>
        </authorList>
    </citation>
    <scope>NUCLEOTIDE SEQUENCE [LARGE SCALE GENOMIC DNA]</scope>
    <source>
        <strain evidence="6 7">E-1</strain>
    </source>
</reference>
<sequence>MRETEKLTGMVIKVSPVGEMDKRLVILTRQRGKVTAFARGARRPGNPFMAVARPFAFGQFSLYAGRDSYTLQSAEISNYFDELAADMECTCYGSYFLEFADYYSRENIDGTGFLKLLYQSVRALLKPALNNQMVQRIFELKAMVLNGEYTEQPPRQVSDSAHYAWEYVIASPMEHLYTFTLTEPVLLEFSRCVEINKKRYVDREFHSLEILQTMMGSKVLK</sequence>
<evidence type="ECO:0000313" key="6">
    <source>
        <dbReference type="EMBL" id="MDW2799326.1"/>
    </source>
</evidence>
<keyword evidence="3 4" id="KW-0234">DNA repair</keyword>
<dbReference type="SUPFAM" id="SSF57863">
    <property type="entry name" value="ArfGap/RecO-like zinc finger"/>
    <property type="match status" value="1"/>
</dbReference>
<keyword evidence="1 4" id="KW-0227">DNA damage</keyword>
<name>A0ABU4GNY3_9CLOT</name>
<accession>A0ABU4GNY3</accession>
<dbReference type="Pfam" id="PF11967">
    <property type="entry name" value="RecO_N"/>
    <property type="match status" value="1"/>
</dbReference>
<evidence type="ECO:0000256" key="3">
    <source>
        <dbReference type="ARBA" id="ARBA00023204"/>
    </source>
</evidence>
<dbReference type="InterPro" id="IPR037278">
    <property type="entry name" value="ARFGAP/RecO"/>
</dbReference>
<comment type="caution">
    <text evidence="6">The sequence shown here is derived from an EMBL/GenBank/DDBJ whole genome shotgun (WGS) entry which is preliminary data.</text>
</comment>
<protein>
    <recommendedName>
        <fullName evidence="4">DNA repair protein RecO</fullName>
    </recommendedName>
    <alternativeName>
        <fullName evidence="4">Recombination protein O</fullName>
    </alternativeName>
</protein>
<dbReference type="InterPro" id="IPR022572">
    <property type="entry name" value="DNA_rep/recomb_RecO_N"/>
</dbReference>
<dbReference type="Gene3D" id="2.40.50.140">
    <property type="entry name" value="Nucleic acid-binding proteins"/>
    <property type="match status" value="1"/>
</dbReference>
<proteinExistence type="inferred from homology"/>
<gene>
    <name evidence="4 6" type="primary">recO</name>
    <name evidence="6" type="ORF">RZO55_17265</name>
</gene>
<dbReference type="InterPro" id="IPR012340">
    <property type="entry name" value="NA-bd_OB-fold"/>
</dbReference>
<dbReference type="PANTHER" id="PTHR33991">
    <property type="entry name" value="DNA REPAIR PROTEIN RECO"/>
    <property type="match status" value="1"/>
</dbReference>
<feature type="domain" description="DNA replication/recombination mediator RecO N-terminal" evidence="5">
    <location>
        <begin position="1"/>
        <end position="80"/>
    </location>
</feature>
<evidence type="ECO:0000256" key="2">
    <source>
        <dbReference type="ARBA" id="ARBA00023172"/>
    </source>
</evidence>
<keyword evidence="2 4" id="KW-0233">DNA recombination</keyword>
<evidence type="ECO:0000256" key="1">
    <source>
        <dbReference type="ARBA" id="ARBA00022763"/>
    </source>
</evidence>
<dbReference type="HAMAP" id="MF_00201">
    <property type="entry name" value="RecO"/>
    <property type="match status" value="1"/>
</dbReference>
<dbReference type="PANTHER" id="PTHR33991:SF1">
    <property type="entry name" value="DNA REPAIR PROTEIN RECO"/>
    <property type="match status" value="1"/>
</dbReference>
<evidence type="ECO:0000256" key="4">
    <source>
        <dbReference type="HAMAP-Rule" id="MF_00201"/>
    </source>
</evidence>
<dbReference type="Proteomes" id="UP001276854">
    <property type="component" value="Unassembled WGS sequence"/>
</dbReference>
<evidence type="ECO:0000259" key="5">
    <source>
        <dbReference type="Pfam" id="PF11967"/>
    </source>
</evidence>
<comment type="similarity">
    <text evidence="4">Belongs to the RecO family.</text>
</comment>
<evidence type="ECO:0000313" key="7">
    <source>
        <dbReference type="Proteomes" id="UP001276854"/>
    </source>
</evidence>
<dbReference type="RefSeq" id="WP_318065525.1">
    <property type="nucleotide sequence ID" value="NZ_JAWONS010000252.1"/>
</dbReference>
<keyword evidence="7" id="KW-1185">Reference proteome</keyword>
<dbReference type="NCBIfam" id="TIGR00613">
    <property type="entry name" value="reco"/>
    <property type="match status" value="1"/>
</dbReference>
<dbReference type="SUPFAM" id="SSF50249">
    <property type="entry name" value="Nucleic acid-binding proteins"/>
    <property type="match status" value="1"/>
</dbReference>
<comment type="function">
    <text evidence="4">Involved in DNA repair and RecF pathway recombination.</text>
</comment>
<dbReference type="EMBL" id="JAWONS010000252">
    <property type="protein sequence ID" value="MDW2799326.1"/>
    <property type="molecule type" value="Genomic_DNA"/>
</dbReference>